<feature type="transmembrane region" description="Helical" evidence="8">
    <location>
        <begin position="336"/>
        <end position="357"/>
    </location>
</feature>
<feature type="transmembrane region" description="Helical" evidence="8">
    <location>
        <begin position="80"/>
        <end position="99"/>
    </location>
</feature>
<feature type="transmembrane region" description="Helical" evidence="8">
    <location>
        <begin position="111"/>
        <end position="132"/>
    </location>
</feature>
<dbReference type="AlphaFoldDB" id="A0A2I1IP24"/>
<comment type="caution">
    <text evidence="9">The sequence shown here is derived from an EMBL/GenBank/DDBJ whole genome shotgun (WGS) entry which is preliminary data.</text>
</comment>
<evidence type="ECO:0000256" key="6">
    <source>
        <dbReference type="ARBA" id="ARBA00023136"/>
    </source>
</evidence>
<keyword evidence="3 9" id="KW-0808">Transferase</keyword>
<evidence type="ECO:0000256" key="2">
    <source>
        <dbReference type="ARBA" id="ARBA00022475"/>
    </source>
</evidence>
<sequence>MKLYLLLALVAGAVTYLLTPVVRQLALAAHALTPVRDRDVHTVPTPRLGGVAMLGGFAVAMTVAAHVPYFARLFSDPQPWSLLGGAAGICVLGFLDDLWDLEWWTKMAGQILIAGGMAWGGVQLVSFPIFGLTIGSSKLSIAVTVIVVVACINAVNFVDGLDGLAAGCIAIGATGFFIYSYMLVRFTNAQSYASLAAAVVIMLVGICAGFLPHNFHPATIFMGDTGAMLLGLLSAGVSILVTGQVDPAMFAGSEMLPALLPLILPVAVLILPLTDMTMAVFRRMRAGHSPFHPDRMHLHHRLLNLGYSVVTAVLVMYMWAAYVALGAAALVVFDPIHVGIGLLVGAVVVVGISVFSIPRVKNRILRKGDN</sequence>
<reference evidence="9 10" key="1">
    <citation type="submission" date="2017-12" db="EMBL/GenBank/DDBJ databases">
        <title>Phylogenetic diversity of female urinary microbiome.</title>
        <authorList>
            <person name="Thomas-White K."/>
            <person name="Wolfe A.J."/>
        </authorList>
    </citation>
    <scope>NUCLEOTIDE SEQUENCE [LARGE SCALE GENOMIC DNA]</scope>
    <source>
        <strain evidence="9 10">UMB0402</strain>
    </source>
</reference>
<feature type="transmembrane region" description="Helical" evidence="8">
    <location>
        <begin position="52"/>
        <end position="71"/>
    </location>
</feature>
<feature type="transmembrane region" description="Helical" evidence="8">
    <location>
        <begin position="302"/>
        <end position="330"/>
    </location>
</feature>
<accession>A0A2I1IP24</accession>
<evidence type="ECO:0000256" key="3">
    <source>
        <dbReference type="ARBA" id="ARBA00022679"/>
    </source>
</evidence>
<dbReference type="CDD" id="cd06853">
    <property type="entry name" value="GT_WecA_like"/>
    <property type="match status" value="1"/>
</dbReference>
<feature type="transmembrane region" description="Helical" evidence="8">
    <location>
        <begin position="139"/>
        <end position="158"/>
    </location>
</feature>
<organism evidence="9 10">
    <name type="scientific">Winkia neuii</name>
    <dbReference type="NCBI Taxonomy" id="33007"/>
    <lineage>
        <taxon>Bacteria</taxon>
        <taxon>Bacillati</taxon>
        <taxon>Actinomycetota</taxon>
        <taxon>Actinomycetes</taxon>
        <taxon>Actinomycetales</taxon>
        <taxon>Actinomycetaceae</taxon>
        <taxon>Winkia</taxon>
    </lineage>
</organism>
<proteinExistence type="predicted"/>
<keyword evidence="5 8" id="KW-1133">Transmembrane helix</keyword>
<feature type="transmembrane region" description="Helical" evidence="8">
    <location>
        <begin position="164"/>
        <end position="184"/>
    </location>
</feature>
<keyword evidence="6 8" id="KW-0472">Membrane</keyword>
<keyword evidence="4 8" id="KW-0812">Transmembrane</keyword>
<dbReference type="InterPro" id="IPR000715">
    <property type="entry name" value="Glycosyl_transferase_4"/>
</dbReference>
<feature type="transmembrane region" description="Helical" evidence="8">
    <location>
        <begin position="258"/>
        <end position="281"/>
    </location>
</feature>
<keyword evidence="7" id="KW-0479">Metal-binding</keyword>
<name>A0A2I1IP24_9ACTO</name>
<evidence type="ECO:0000313" key="10">
    <source>
        <dbReference type="Proteomes" id="UP000235122"/>
    </source>
</evidence>
<evidence type="ECO:0000313" key="9">
    <source>
        <dbReference type="EMBL" id="PKY72869.1"/>
    </source>
</evidence>
<evidence type="ECO:0000256" key="7">
    <source>
        <dbReference type="PIRSR" id="PIRSR600715-1"/>
    </source>
</evidence>
<dbReference type="STRING" id="33007.HMPREF3198_01357"/>
<dbReference type="GO" id="GO:0046872">
    <property type="term" value="F:metal ion binding"/>
    <property type="evidence" value="ECO:0007669"/>
    <property type="project" value="UniProtKB-KW"/>
</dbReference>
<gene>
    <name evidence="9" type="ORF">CYJ19_04320</name>
</gene>
<dbReference type="GeneID" id="35867691"/>
<dbReference type="GO" id="GO:0009103">
    <property type="term" value="P:lipopolysaccharide biosynthetic process"/>
    <property type="evidence" value="ECO:0007669"/>
    <property type="project" value="TreeGrafter"/>
</dbReference>
<comment type="subcellular location">
    <subcellularLocation>
        <location evidence="1">Cell membrane</location>
        <topology evidence="1">Multi-pass membrane protein</topology>
    </subcellularLocation>
</comment>
<dbReference type="Proteomes" id="UP000235122">
    <property type="component" value="Unassembled WGS sequence"/>
</dbReference>
<dbReference type="EMBL" id="PKKO01000002">
    <property type="protein sequence ID" value="PKY72869.1"/>
    <property type="molecule type" value="Genomic_DNA"/>
</dbReference>
<evidence type="ECO:0000256" key="5">
    <source>
        <dbReference type="ARBA" id="ARBA00022989"/>
    </source>
</evidence>
<dbReference type="GO" id="GO:0016780">
    <property type="term" value="F:phosphotransferase activity, for other substituted phosphate groups"/>
    <property type="evidence" value="ECO:0007669"/>
    <property type="project" value="InterPro"/>
</dbReference>
<keyword evidence="2" id="KW-1003">Cell membrane</keyword>
<dbReference type="Pfam" id="PF00953">
    <property type="entry name" value="Glycos_transf_4"/>
    <property type="match status" value="1"/>
</dbReference>
<feature type="binding site" evidence="7">
    <location>
        <position position="224"/>
    </location>
    <ligand>
        <name>Mg(2+)</name>
        <dbReference type="ChEBI" id="CHEBI:18420"/>
    </ligand>
</feature>
<comment type="cofactor">
    <cofactor evidence="7">
        <name>Mg(2+)</name>
        <dbReference type="ChEBI" id="CHEBI:18420"/>
    </cofactor>
</comment>
<dbReference type="GO" id="GO:0071555">
    <property type="term" value="P:cell wall organization"/>
    <property type="evidence" value="ECO:0007669"/>
    <property type="project" value="TreeGrafter"/>
</dbReference>
<feature type="transmembrane region" description="Helical" evidence="8">
    <location>
        <begin position="191"/>
        <end position="211"/>
    </location>
</feature>
<dbReference type="RefSeq" id="WP_024330909.1">
    <property type="nucleotide sequence ID" value="NZ_JASOXK010000008.1"/>
</dbReference>
<dbReference type="PANTHER" id="PTHR22926:SF3">
    <property type="entry name" value="UNDECAPRENYL-PHOSPHATE ALPHA-N-ACETYLGLUCOSAMINYL 1-PHOSPHATE TRANSFERASE"/>
    <property type="match status" value="1"/>
</dbReference>
<protein>
    <submittedName>
        <fullName evidence="9">Undecaprenyl/decaprenyl-phosphate alpha-N-acetylglucosaminyl 1-phosphate transferase</fullName>
    </submittedName>
</protein>
<feature type="binding site" evidence="7">
    <location>
        <position position="156"/>
    </location>
    <ligand>
        <name>Mg(2+)</name>
        <dbReference type="ChEBI" id="CHEBI:18420"/>
    </ligand>
</feature>
<dbReference type="GO" id="GO:0044038">
    <property type="term" value="P:cell wall macromolecule biosynthetic process"/>
    <property type="evidence" value="ECO:0007669"/>
    <property type="project" value="TreeGrafter"/>
</dbReference>
<dbReference type="PANTHER" id="PTHR22926">
    <property type="entry name" value="PHOSPHO-N-ACETYLMURAMOYL-PENTAPEPTIDE-TRANSFERASE"/>
    <property type="match status" value="1"/>
</dbReference>
<evidence type="ECO:0000256" key="8">
    <source>
        <dbReference type="SAM" id="Phobius"/>
    </source>
</evidence>
<evidence type="ECO:0000256" key="1">
    <source>
        <dbReference type="ARBA" id="ARBA00004651"/>
    </source>
</evidence>
<evidence type="ECO:0000256" key="4">
    <source>
        <dbReference type="ARBA" id="ARBA00022692"/>
    </source>
</evidence>
<dbReference type="GO" id="GO:0005886">
    <property type="term" value="C:plasma membrane"/>
    <property type="evidence" value="ECO:0007669"/>
    <property type="project" value="UniProtKB-SubCell"/>
</dbReference>
<keyword evidence="10" id="KW-1185">Reference proteome</keyword>
<keyword evidence="7" id="KW-0460">Magnesium</keyword>